<feature type="non-terminal residue" evidence="14">
    <location>
        <position position="1"/>
    </location>
</feature>
<keyword evidence="2" id="KW-0813">Transport</keyword>
<protein>
    <recommendedName>
        <fullName evidence="13">Ionotropic glutamate receptor L-glutamate and glycine-binding domain-containing protein</fullName>
    </recommendedName>
</protein>
<comment type="subcellular location">
    <subcellularLocation>
        <location evidence="1">Cell membrane</location>
        <topology evidence="1">Multi-pass membrane protein</topology>
    </subcellularLocation>
</comment>
<evidence type="ECO:0000256" key="1">
    <source>
        <dbReference type="ARBA" id="ARBA00004651"/>
    </source>
</evidence>
<evidence type="ECO:0000256" key="4">
    <source>
        <dbReference type="ARBA" id="ARBA00022692"/>
    </source>
</evidence>
<keyword evidence="9" id="KW-0325">Glycoprotein</keyword>
<name>A0AAV2QFZ2_MEGNR</name>
<evidence type="ECO:0000256" key="7">
    <source>
        <dbReference type="ARBA" id="ARBA00023136"/>
    </source>
</evidence>
<evidence type="ECO:0000313" key="15">
    <source>
        <dbReference type="Proteomes" id="UP001497623"/>
    </source>
</evidence>
<keyword evidence="6" id="KW-0406">Ion transport</keyword>
<keyword evidence="15" id="KW-1185">Reference proteome</keyword>
<evidence type="ECO:0000256" key="6">
    <source>
        <dbReference type="ARBA" id="ARBA00023065"/>
    </source>
</evidence>
<evidence type="ECO:0000256" key="10">
    <source>
        <dbReference type="ARBA" id="ARBA00023286"/>
    </source>
</evidence>
<dbReference type="Gene3D" id="3.40.190.10">
    <property type="entry name" value="Periplasmic binding protein-like II"/>
    <property type="match status" value="1"/>
</dbReference>
<keyword evidence="10" id="KW-1071">Ligand-gated ion channel</keyword>
<keyword evidence="11" id="KW-0407">Ion channel</keyword>
<dbReference type="Pfam" id="PF10613">
    <property type="entry name" value="Lig_chan-Glu_bd"/>
    <property type="match status" value="1"/>
</dbReference>
<comment type="caution">
    <text evidence="14">The sequence shown here is derived from an EMBL/GenBank/DDBJ whole genome shotgun (WGS) entry which is preliminary data.</text>
</comment>
<evidence type="ECO:0000256" key="2">
    <source>
        <dbReference type="ARBA" id="ARBA00022448"/>
    </source>
</evidence>
<evidence type="ECO:0000256" key="9">
    <source>
        <dbReference type="ARBA" id="ARBA00023180"/>
    </source>
</evidence>
<sequence>KSIFDVFSKVLNFTYRVISPPDGAFGGPRPDGTVSGVMGVTHRHESHFSMGGNHLTLSRDTVVDFTTPTFVEGLLLVQQAPKEQSKTTTVAAPFTYTVWILIIISIILIGPILSLLNW</sequence>
<dbReference type="InterPro" id="IPR052192">
    <property type="entry name" value="Insect_Ionotropic_Sensory_Rcpt"/>
</dbReference>
<keyword evidence="5 12" id="KW-1133">Transmembrane helix</keyword>
<evidence type="ECO:0000259" key="13">
    <source>
        <dbReference type="Pfam" id="PF10613"/>
    </source>
</evidence>
<feature type="domain" description="Ionotropic glutamate receptor L-glutamate and glycine-binding" evidence="13">
    <location>
        <begin position="4"/>
        <end position="78"/>
    </location>
</feature>
<evidence type="ECO:0000256" key="8">
    <source>
        <dbReference type="ARBA" id="ARBA00023170"/>
    </source>
</evidence>
<evidence type="ECO:0000256" key="12">
    <source>
        <dbReference type="SAM" id="Phobius"/>
    </source>
</evidence>
<dbReference type="InterPro" id="IPR019594">
    <property type="entry name" value="Glu/Gly-bd"/>
</dbReference>
<evidence type="ECO:0000256" key="11">
    <source>
        <dbReference type="ARBA" id="ARBA00023303"/>
    </source>
</evidence>
<keyword evidence="8" id="KW-0675">Receptor</keyword>
<evidence type="ECO:0000313" key="14">
    <source>
        <dbReference type="EMBL" id="CAL4079620.1"/>
    </source>
</evidence>
<keyword evidence="3" id="KW-1003">Cell membrane</keyword>
<reference evidence="14 15" key="1">
    <citation type="submission" date="2024-05" db="EMBL/GenBank/DDBJ databases">
        <authorList>
            <person name="Wallberg A."/>
        </authorList>
    </citation>
    <scope>NUCLEOTIDE SEQUENCE [LARGE SCALE GENOMIC DNA]</scope>
</reference>
<accession>A0AAV2QFZ2</accession>
<dbReference type="PANTHER" id="PTHR42643">
    <property type="entry name" value="IONOTROPIC RECEPTOR 20A-RELATED"/>
    <property type="match status" value="1"/>
</dbReference>
<dbReference type="AlphaFoldDB" id="A0AAV2QFZ2"/>
<gene>
    <name evidence="14" type="ORF">MNOR_LOCUS11070</name>
</gene>
<dbReference type="GO" id="GO:0015276">
    <property type="term" value="F:ligand-gated monoatomic ion channel activity"/>
    <property type="evidence" value="ECO:0007669"/>
    <property type="project" value="InterPro"/>
</dbReference>
<dbReference type="PANTHER" id="PTHR42643:SF24">
    <property type="entry name" value="IONOTROPIC RECEPTOR 60A"/>
    <property type="match status" value="1"/>
</dbReference>
<dbReference type="EMBL" id="CAXKWB010005738">
    <property type="protein sequence ID" value="CAL4079620.1"/>
    <property type="molecule type" value="Genomic_DNA"/>
</dbReference>
<dbReference type="Proteomes" id="UP001497623">
    <property type="component" value="Unassembled WGS sequence"/>
</dbReference>
<keyword evidence="7 12" id="KW-0472">Membrane</keyword>
<feature type="transmembrane region" description="Helical" evidence="12">
    <location>
        <begin position="96"/>
        <end position="116"/>
    </location>
</feature>
<keyword evidence="4 12" id="KW-0812">Transmembrane</keyword>
<evidence type="ECO:0000256" key="3">
    <source>
        <dbReference type="ARBA" id="ARBA00022475"/>
    </source>
</evidence>
<dbReference type="GO" id="GO:0005886">
    <property type="term" value="C:plasma membrane"/>
    <property type="evidence" value="ECO:0007669"/>
    <property type="project" value="UniProtKB-SubCell"/>
</dbReference>
<dbReference type="SUPFAM" id="SSF53850">
    <property type="entry name" value="Periplasmic binding protein-like II"/>
    <property type="match status" value="1"/>
</dbReference>
<proteinExistence type="predicted"/>
<evidence type="ECO:0000256" key="5">
    <source>
        <dbReference type="ARBA" id="ARBA00022989"/>
    </source>
</evidence>
<organism evidence="14 15">
    <name type="scientific">Meganyctiphanes norvegica</name>
    <name type="common">Northern krill</name>
    <name type="synonym">Thysanopoda norvegica</name>
    <dbReference type="NCBI Taxonomy" id="48144"/>
    <lineage>
        <taxon>Eukaryota</taxon>
        <taxon>Metazoa</taxon>
        <taxon>Ecdysozoa</taxon>
        <taxon>Arthropoda</taxon>
        <taxon>Crustacea</taxon>
        <taxon>Multicrustacea</taxon>
        <taxon>Malacostraca</taxon>
        <taxon>Eumalacostraca</taxon>
        <taxon>Eucarida</taxon>
        <taxon>Euphausiacea</taxon>
        <taxon>Euphausiidae</taxon>
        <taxon>Meganyctiphanes</taxon>
    </lineage>
</organism>
<feature type="non-terminal residue" evidence="14">
    <location>
        <position position="118"/>
    </location>
</feature>